<gene>
    <name evidence="2" type="ORF">QJS10_CPB12g01748</name>
</gene>
<keyword evidence="3" id="KW-1185">Reference proteome</keyword>
<name>A0AAV9DPU3_ACOCL</name>
<dbReference type="EMBL" id="JAUJYO010000012">
    <property type="protein sequence ID" value="KAK1302303.1"/>
    <property type="molecule type" value="Genomic_DNA"/>
</dbReference>
<sequence>MGSNQTVVCVKRVREEMPEEEWDEAMPLPGDIILGVVAAASDDNVLEDASLTYAPAKAKSDLRSQLGKLRHRLRTSSDSEEEAIWVRVRRGDAVLDLRARVVPDRSSKLHRRFTIVSAADDRHVAVLADLSIDQCTELQEMSRRVVKVDEFGSGGGGLDKKKKKKEVKYDWRRKVGTHLLDHRSTVVASLLFSPFPTEERCGIESTTARSMAWLSAAISSGVPLIFVNIQTEQIPVTPDVKEKRGYVMSGGCGAKQQSNNTNIKFAQGIRLWFLPGTNEIPITLVPKPGESRFGINIKRTEEGFLYICSVAKGMAGDRAGLTELCDEASGTGHLVVIFRLGGWGIMPSAVSAAGLIQCCDQSDVRETLCLGIERAEEVCLHIMAWPTAHRSSAADRAPMNLRPPNEGFNQDR</sequence>
<protein>
    <submittedName>
        <fullName evidence="2">Uncharacterized protein</fullName>
    </submittedName>
</protein>
<accession>A0AAV9DPU3</accession>
<dbReference type="PANTHER" id="PTHR33984:SF10">
    <property type="entry name" value="S1 MOTIF DOMAIN-CONTAINING PROTEIN"/>
    <property type="match status" value="1"/>
</dbReference>
<dbReference type="AlphaFoldDB" id="A0AAV9DPU3"/>
<reference evidence="2" key="1">
    <citation type="journal article" date="2023" name="Nat. Commun.">
        <title>Diploid and tetraploid genomes of Acorus and the evolution of monocots.</title>
        <authorList>
            <person name="Ma L."/>
            <person name="Liu K.W."/>
            <person name="Li Z."/>
            <person name="Hsiao Y.Y."/>
            <person name="Qi Y."/>
            <person name="Fu T."/>
            <person name="Tang G.D."/>
            <person name="Zhang D."/>
            <person name="Sun W.H."/>
            <person name="Liu D.K."/>
            <person name="Li Y."/>
            <person name="Chen G.Z."/>
            <person name="Liu X.D."/>
            <person name="Liao X.Y."/>
            <person name="Jiang Y.T."/>
            <person name="Yu X."/>
            <person name="Hao Y."/>
            <person name="Huang J."/>
            <person name="Zhao X.W."/>
            <person name="Ke S."/>
            <person name="Chen Y.Y."/>
            <person name="Wu W.L."/>
            <person name="Hsu J.L."/>
            <person name="Lin Y.F."/>
            <person name="Huang M.D."/>
            <person name="Li C.Y."/>
            <person name="Huang L."/>
            <person name="Wang Z.W."/>
            <person name="Zhao X."/>
            <person name="Zhong W.Y."/>
            <person name="Peng D.H."/>
            <person name="Ahmad S."/>
            <person name="Lan S."/>
            <person name="Zhang J.S."/>
            <person name="Tsai W.C."/>
            <person name="Van de Peer Y."/>
            <person name="Liu Z.J."/>
        </authorList>
    </citation>
    <scope>NUCLEOTIDE SEQUENCE</scope>
    <source>
        <strain evidence="2">CP</strain>
    </source>
</reference>
<evidence type="ECO:0000313" key="3">
    <source>
        <dbReference type="Proteomes" id="UP001180020"/>
    </source>
</evidence>
<proteinExistence type="predicted"/>
<comment type="caution">
    <text evidence="2">The sequence shown here is derived from an EMBL/GenBank/DDBJ whole genome shotgun (WGS) entry which is preliminary data.</text>
</comment>
<reference evidence="2" key="2">
    <citation type="submission" date="2023-06" db="EMBL/GenBank/DDBJ databases">
        <authorList>
            <person name="Ma L."/>
            <person name="Liu K.-W."/>
            <person name="Li Z."/>
            <person name="Hsiao Y.-Y."/>
            <person name="Qi Y."/>
            <person name="Fu T."/>
            <person name="Tang G."/>
            <person name="Zhang D."/>
            <person name="Sun W.-H."/>
            <person name="Liu D.-K."/>
            <person name="Li Y."/>
            <person name="Chen G.-Z."/>
            <person name="Liu X.-D."/>
            <person name="Liao X.-Y."/>
            <person name="Jiang Y.-T."/>
            <person name="Yu X."/>
            <person name="Hao Y."/>
            <person name="Huang J."/>
            <person name="Zhao X.-W."/>
            <person name="Ke S."/>
            <person name="Chen Y.-Y."/>
            <person name="Wu W.-L."/>
            <person name="Hsu J.-L."/>
            <person name="Lin Y.-F."/>
            <person name="Huang M.-D."/>
            <person name="Li C.-Y."/>
            <person name="Huang L."/>
            <person name="Wang Z.-W."/>
            <person name="Zhao X."/>
            <person name="Zhong W.-Y."/>
            <person name="Peng D.-H."/>
            <person name="Ahmad S."/>
            <person name="Lan S."/>
            <person name="Zhang J.-S."/>
            <person name="Tsai W.-C."/>
            <person name="Van De Peer Y."/>
            <person name="Liu Z.-J."/>
        </authorList>
    </citation>
    <scope>NUCLEOTIDE SEQUENCE</scope>
    <source>
        <strain evidence="2">CP</strain>
        <tissue evidence="2">Leaves</tissue>
    </source>
</reference>
<dbReference type="Proteomes" id="UP001180020">
    <property type="component" value="Unassembled WGS sequence"/>
</dbReference>
<dbReference type="PANTHER" id="PTHR33984">
    <property type="entry name" value="OS02G0717600 PROTEIN"/>
    <property type="match status" value="1"/>
</dbReference>
<evidence type="ECO:0000256" key="1">
    <source>
        <dbReference type="SAM" id="MobiDB-lite"/>
    </source>
</evidence>
<evidence type="ECO:0000313" key="2">
    <source>
        <dbReference type="EMBL" id="KAK1302303.1"/>
    </source>
</evidence>
<feature type="region of interest" description="Disordered" evidence="1">
    <location>
        <begin position="393"/>
        <end position="412"/>
    </location>
</feature>
<organism evidence="2 3">
    <name type="scientific">Acorus calamus</name>
    <name type="common">Sweet flag</name>
    <dbReference type="NCBI Taxonomy" id="4465"/>
    <lineage>
        <taxon>Eukaryota</taxon>
        <taxon>Viridiplantae</taxon>
        <taxon>Streptophyta</taxon>
        <taxon>Embryophyta</taxon>
        <taxon>Tracheophyta</taxon>
        <taxon>Spermatophyta</taxon>
        <taxon>Magnoliopsida</taxon>
        <taxon>Liliopsida</taxon>
        <taxon>Acoraceae</taxon>
        <taxon>Acorus</taxon>
    </lineage>
</organism>